<dbReference type="EMBL" id="CP042997">
    <property type="protein sequence ID" value="QEH34604.1"/>
    <property type="molecule type" value="Genomic_DNA"/>
</dbReference>
<reference evidence="1 2" key="1">
    <citation type="submission" date="2019-08" db="EMBL/GenBank/DDBJ databases">
        <title>Deep-cultivation of Planctomycetes and their phenomic and genomic characterization uncovers novel biology.</title>
        <authorList>
            <person name="Wiegand S."/>
            <person name="Jogler M."/>
            <person name="Boedeker C."/>
            <person name="Pinto D."/>
            <person name="Vollmers J."/>
            <person name="Rivas-Marin E."/>
            <person name="Kohn T."/>
            <person name="Peeters S.H."/>
            <person name="Heuer A."/>
            <person name="Rast P."/>
            <person name="Oberbeckmann S."/>
            <person name="Bunk B."/>
            <person name="Jeske O."/>
            <person name="Meyerdierks A."/>
            <person name="Storesund J.E."/>
            <person name="Kallscheuer N."/>
            <person name="Luecker S."/>
            <person name="Lage O.M."/>
            <person name="Pohl T."/>
            <person name="Merkel B.J."/>
            <person name="Hornburger P."/>
            <person name="Mueller R.-W."/>
            <person name="Bruemmer F."/>
            <person name="Labrenz M."/>
            <person name="Spormann A.M."/>
            <person name="Op den Camp H."/>
            <person name="Overmann J."/>
            <person name="Amann R."/>
            <person name="Jetten M.S.M."/>
            <person name="Mascher T."/>
            <person name="Medema M.H."/>
            <person name="Devos D.P."/>
            <person name="Kaster A.-K."/>
            <person name="Ovreas L."/>
            <person name="Rohde M."/>
            <person name="Galperin M.Y."/>
            <person name="Jogler C."/>
        </authorList>
    </citation>
    <scope>NUCLEOTIDE SEQUENCE [LARGE SCALE GENOMIC DNA]</scope>
    <source>
        <strain evidence="1 2">OJF2</strain>
    </source>
</reference>
<gene>
    <name evidence="1" type="ORF">OJF2_31450</name>
</gene>
<evidence type="ECO:0000313" key="2">
    <source>
        <dbReference type="Proteomes" id="UP000324233"/>
    </source>
</evidence>
<dbReference type="KEGG" id="agv:OJF2_31450"/>
<accession>A0A5B9W2Z1</accession>
<name>A0A5B9W2Z1_9BACT</name>
<sequence length="148" mass="16468">MATGITQVVFDDPEAVKVEWLSRLDKLVGEVEGWARASGWRTRRIQKTINERQLGEYKAPVLLMEKDAIEVVLNPVARRVPGADGAVDLYLAPAYDDIASLYFEGDRWVVYRGKHPGPGETHGALEIEPRPYDERAMAEILEGMSTGG</sequence>
<keyword evidence="2" id="KW-1185">Reference proteome</keyword>
<proteinExistence type="predicted"/>
<protein>
    <submittedName>
        <fullName evidence="1">Uncharacterized protein</fullName>
    </submittedName>
</protein>
<dbReference type="RefSeq" id="WP_148594500.1">
    <property type="nucleotide sequence ID" value="NZ_CP042997.1"/>
</dbReference>
<dbReference type="Proteomes" id="UP000324233">
    <property type="component" value="Chromosome"/>
</dbReference>
<dbReference type="OrthoDB" id="301020at2"/>
<evidence type="ECO:0000313" key="1">
    <source>
        <dbReference type="EMBL" id="QEH34604.1"/>
    </source>
</evidence>
<dbReference type="AlphaFoldDB" id="A0A5B9W2Z1"/>
<organism evidence="1 2">
    <name type="scientific">Aquisphaera giovannonii</name>
    <dbReference type="NCBI Taxonomy" id="406548"/>
    <lineage>
        <taxon>Bacteria</taxon>
        <taxon>Pseudomonadati</taxon>
        <taxon>Planctomycetota</taxon>
        <taxon>Planctomycetia</taxon>
        <taxon>Isosphaerales</taxon>
        <taxon>Isosphaeraceae</taxon>
        <taxon>Aquisphaera</taxon>
    </lineage>
</organism>